<keyword evidence="4" id="KW-0012">Acyltransferase</keyword>
<dbReference type="PANTHER" id="PTHR36449:SF1">
    <property type="entry name" value="ACETYLTRANSFERASE"/>
    <property type="match status" value="1"/>
</dbReference>
<accession>K9Y2E3</accession>
<dbReference type="KEGG" id="scs:Sta7437_4729"/>
<organism evidence="7 8">
    <name type="scientific">Stanieria cyanosphaera (strain ATCC 29371 / PCC 7437)</name>
    <dbReference type="NCBI Taxonomy" id="111780"/>
    <lineage>
        <taxon>Bacteria</taxon>
        <taxon>Bacillati</taxon>
        <taxon>Cyanobacteriota</taxon>
        <taxon>Cyanophyceae</taxon>
        <taxon>Pleurocapsales</taxon>
        <taxon>Dermocarpellaceae</taxon>
        <taxon>Stanieria</taxon>
    </lineage>
</organism>
<dbReference type="Proteomes" id="UP000010473">
    <property type="component" value="Plasmid pSTA7437.01"/>
</dbReference>
<keyword evidence="1" id="KW-0678">Repressor</keyword>
<dbReference type="RefSeq" id="WP_015212078.1">
    <property type="nucleotide sequence ID" value="NC_019765.1"/>
</dbReference>
<comment type="catalytic activity">
    <reaction evidence="5">
        <text>glycyl-tRNA(Gly) + acetyl-CoA = N-acetylglycyl-tRNA(Gly) + CoA + H(+)</text>
        <dbReference type="Rhea" id="RHEA:81867"/>
        <dbReference type="Rhea" id="RHEA-COMP:9683"/>
        <dbReference type="Rhea" id="RHEA-COMP:19766"/>
        <dbReference type="ChEBI" id="CHEBI:15378"/>
        <dbReference type="ChEBI" id="CHEBI:57287"/>
        <dbReference type="ChEBI" id="CHEBI:57288"/>
        <dbReference type="ChEBI" id="CHEBI:78522"/>
        <dbReference type="ChEBI" id="CHEBI:232036"/>
    </reaction>
</comment>
<evidence type="ECO:0000256" key="4">
    <source>
        <dbReference type="ARBA" id="ARBA00023315"/>
    </source>
</evidence>
<dbReference type="InterPro" id="IPR000182">
    <property type="entry name" value="GNAT_dom"/>
</dbReference>
<evidence type="ECO:0000313" key="8">
    <source>
        <dbReference type="Proteomes" id="UP000010473"/>
    </source>
</evidence>
<evidence type="ECO:0000313" key="7">
    <source>
        <dbReference type="EMBL" id="AFZ38172.1"/>
    </source>
</evidence>
<dbReference type="Gene3D" id="3.40.630.30">
    <property type="match status" value="1"/>
</dbReference>
<dbReference type="PANTHER" id="PTHR36449">
    <property type="entry name" value="ACETYLTRANSFERASE-RELATED"/>
    <property type="match status" value="1"/>
</dbReference>
<dbReference type="OrthoDB" id="9799147at2"/>
<keyword evidence="8" id="KW-1185">Reference proteome</keyword>
<dbReference type="GO" id="GO:0016747">
    <property type="term" value="F:acyltransferase activity, transferring groups other than amino-acyl groups"/>
    <property type="evidence" value="ECO:0007669"/>
    <property type="project" value="InterPro"/>
</dbReference>
<dbReference type="SUPFAM" id="SSF55729">
    <property type="entry name" value="Acyl-CoA N-acyltransferases (Nat)"/>
    <property type="match status" value="1"/>
</dbReference>
<keyword evidence="2" id="KW-1277">Toxin-antitoxin system</keyword>
<reference evidence="8" key="1">
    <citation type="journal article" date="2013" name="Proc. Natl. Acad. Sci. U.S.A.">
        <title>Improving the coverage of the cyanobacterial phylum using diversity-driven genome sequencing.</title>
        <authorList>
            <person name="Shih P.M."/>
            <person name="Wu D."/>
            <person name="Latifi A."/>
            <person name="Axen S.D."/>
            <person name="Fewer D.P."/>
            <person name="Talla E."/>
            <person name="Calteau A."/>
            <person name="Cai F."/>
            <person name="Tandeau de Marsac N."/>
            <person name="Rippka R."/>
            <person name="Herdman M."/>
            <person name="Sivonen K."/>
            <person name="Coursin T."/>
            <person name="Laurent T."/>
            <person name="Goodwin L."/>
            <person name="Nolan M."/>
            <person name="Davenport K.W."/>
            <person name="Han C.S."/>
            <person name="Rubin E.M."/>
            <person name="Eisen J.A."/>
            <person name="Woyke T."/>
            <person name="Gugger M."/>
            <person name="Kerfeld C.A."/>
        </authorList>
    </citation>
    <scope>NUCLEOTIDE SEQUENCE [LARGE SCALE GENOMIC DNA]</scope>
    <source>
        <strain evidence="8">ATCC 29371 / PCC 7437</strain>
        <plasmid evidence="8">Plasmid pSTA7437.01</plasmid>
    </source>
</reference>
<dbReference type="AlphaFoldDB" id="K9Y2E3"/>
<feature type="domain" description="N-acetyltransferase" evidence="6">
    <location>
        <begin position="84"/>
        <end position="148"/>
    </location>
</feature>
<evidence type="ECO:0000259" key="6">
    <source>
        <dbReference type="Pfam" id="PF13673"/>
    </source>
</evidence>
<dbReference type="EMBL" id="CP003654">
    <property type="protein sequence ID" value="AFZ38172.1"/>
    <property type="molecule type" value="Genomic_DNA"/>
</dbReference>
<keyword evidence="3" id="KW-0808">Transferase</keyword>
<proteinExistence type="predicted"/>
<evidence type="ECO:0000256" key="3">
    <source>
        <dbReference type="ARBA" id="ARBA00022679"/>
    </source>
</evidence>
<geneLocation type="plasmid" evidence="7 8">
    <name>pSTA7437.01</name>
</geneLocation>
<evidence type="ECO:0000256" key="1">
    <source>
        <dbReference type="ARBA" id="ARBA00022491"/>
    </source>
</evidence>
<dbReference type="PATRIC" id="fig|111780.3.peg.4890"/>
<dbReference type="HOGENOM" id="CLU_101288_3_1_3"/>
<name>K9Y2E3_STAC7</name>
<evidence type="ECO:0000256" key="5">
    <source>
        <dbReference type="ARBA" id="ARBA00049880"/>
    </source>
</evidence>
<keyword evidence="7" id="KW-0614">Plasmid</keyword>
<dbReference type="InterPro" id="IPR016181">
    <property type="entry name" value="Acyl_CoA_acyltransferase"/>
</dbReference>
<sequence length="164" mass="18582">MKLIELLDVSHDRDNFDCGSEPLNRYLQQTARQHNTKGIARTFVLIDSEQPQTIIGFFTLALCEIRAQELPNKWSKKYPSTIAGVKLARLAVAKTSQRQGIGEILMVEAMKRALIIADNAGVIGLFVDAKDEAAKEYYHRYDFISLEDNPLKMFLPLATIREIL</sequence>
<gene>
    <name evidence="7" type="ordered locus">Sta7437_4729</name>
</gene>
<dbReference type="Pfam" id="PF13673">
    <property type="entry name" value="Acetyltransf_10"/>
    <property type="match status" value="1"/>
</dbReference>
<evidence type="ECO:0000256" key="2">
    <source>
        <dbReference type="ARBA" id="ARBA00022649"/>
    </source>
</evidence>
<protein>
    <submittedName>
        <fullName evidence="7">GCN5-related N-acetyltransferase</fullName>
    </submittedName>
</protein>